<name>A0A4V1N4A7_9FLAO</name>
<evidence type="ECO:0000259" key="1">
    <source>
        <dbReference type="Pfam" id="PF25164"/>
    </source>
</evidence>
<dbReference type="EMBL" id="SBKQ01000009">
    <property type="protein sequence ID" value="RXR31506.1"/>
    <property type="molecule type" value="Genomic_DNA"/>
</dbReference>
<gene>
    <name evidence="2" type="ORF">EQG68_09600</name>
</gene>
<feature type="domain" description="Competence protein CoiA-like N-terminal" evidence="1">
    <location>
        <begin position="20"/>
        <end position="49"/>
    </location>
</feature>
<dbReference type="AlphaFoldDB" id="A0A4V1N4A7"/>
<dbReference type="InterPro" id="IPR057253">
    <property type="entry name" value="CoiA-like_N"/>
</dbReference>
<proteinExistence type="predicted"/>
<protein>
    <submittedName>
        <fullName evidence="2">Competence protein</fullName>
    </submittedName>
</protein>
<accession>A0A4V1N4A7</accession>
<dbReference type="Pfam" id="PF25164">
    <property type="entry name" value="CoiA_N"/>
    <property type="match status" value="1"/>
</dbReference>
<comment type="caution">
    <text evidence="2">The sequence shown here is derived from an EMBL/GenBank/DDBJ whole genome shotgun (WGS) entry which is preliminary data.</text>
</comment>
<dbReference type="OrthoDB" id="4212451at2"/>
<dbReference type="Proteomes" id="UP000289734">
    <property type="component" value="Unassembled WGS sequence"/>
</dbReference>
<sequence length="281" mass="33317">MKFAIVNGIKSEALKGIKGICPSCGSELIAKCGVQKINHWAHKNTRTCDSWWESETEWHRSWKNNFPIEWQEFILFDTQTKEKHIADVRTENGLVIEFQHSHITPQERYLREKFYKNMVWVVDGTRLKRDYPRFFKEWKKGEISEVSQTEKSGIFKVSFPEFCFQEAWLKSSVPVIFDFLGDGTMEDPKGMRKKLYCLFPQVGRNARVAEISRKAFINTTTNGEWSLRVQGFMNDYIKQNKIEQHQTVSHSINRVIYTWRGIPLFGGNKEYKKRIFWNKRR</sequence>
<dbReference type="RefSeq" id="WP_129464672.1">
    <property type="nucleotide sequence ID" value="NZ_SBKQ01000009.1"/>
</dbReference>
<evidence type="ECO:0000313" key="2">
    <source>
        <dbReference type="EMBL" id="RXR31506.1"/>
    </source>
</evidence>
<organism evidence="2 3">
    <name type="scientific">Flavobacterium piscinae</name>
    <dbReference type="NCBI Taxonomy" id="2506424"/>
    <lineage>
        <taxon>Bacteria</taxon>
        <taxon>Pseudomonadati</taxon>
        <taxon>Bacteroidota</taxon>
        <taxon>Flavobacteriia</taxon>
        <taxon>Flavobacteriales</taxon>
        <taxon>Flavobacteriaceae</taxon>
        <taxon>Flavobacterium</taxon>
    </lineage>
</organism>
<keyword evidence="3" id="KW-1185">Reference proteome</keyword>
<evidence type="ECO:0000313" key="3">
    <source>
        <dbReference type="Proteomes" id="UP000289734"/>
    </source>
</evidence>
<reference evidence="3" key="1">
    <citation type="submission" date="2019-01" db="EMBL/GenBank/DDBJ databases">
        <title>Cytophagaceae bacterium strain CAR-16.</title>
        <authorList>
            <person name="Chen W.-M."/>
        </authorList>
    </citation>
    <scope>NUCLEOTIDE SEQUENCE [LARGE SCALE GENOMIC DNA]</scope>
    <source>
        <strain evidence="3">ICH-30</strain>
    </source>
</reference>